<gene>
    <name evidence="1" type="ORF">NC803_01335</name>
    <name evidence="2" type="ORF">NC856_01410</name>
</gene>
<evidence type="ECO:0000313" key="3">
    <source>
        <dbReference type="Proteomes" id="UP001165568"/>
    </source>
</evidence>
<dbReference type="EMBL" id="JAMPJT010000001">
    <property type="protein sequence ID" value="MCV9877498.1"/>
    <property type="molecule type" value="Genomic_DNA"/>
</dbReference>
<name>A0AA41XV74_9GAMM</name>
<dbReference type="Proteomes" id="UP001165569">
    <property type="component" value="Unassembled WGS sequence"/>
</dbReference>
<evidence type="ECO:0000313" key="4">
    <source>
        <dbReference type="Proteomes" id="UP001165569"/>
    </source>
</evidence>
<dbReference type="GO" id="GO:0003824">
    <property type="term" value="F:catalytic activity"/>
    <property type="evidence" value="ECO:0007669"/>
    <property type="project" value="InterPro"/>
</dbReference>
<evidence type="ECO:0000313" key="2">
    <source>
        <dbReference type="EMBL" id="MCV9880936.1"/>
    </source>
</evidence>
<keyword evidence="3" id="KW-1185">Reference proteome</keyword>
<comment type="caution">
    <text evidence="1">The sequence shown here is derived from an EMBL/GenBank/DDBJ whole genome shotgun (WGS) entry which is preliminary data.</text>
</comment>
<dbReference type="RefSeq" id="WP_264088625.1">
    <property type="nucleotide sequence ID" value="NZ_JAMPJT010000001.1"/>
</dbReference>
<sequence>MKGIVSFAEYECKGQRQLALIDINGVEIHFKTENNIYLLLNESRLTSENIFSYINTSFEKVEPPPLGAKVTYCLPAQPCSSSQGMVSGFGLAHLNKVSPDKLNDAGKLDGYPSWFFKGFANSLKMNDEVIKLSEAAVSVCEEAEIVLIYYINAESLPIYLGFTFGNDLTDIGQIRGNPSHLSYGKLADSAIHPFIFLAPPPAKIIGDVSIYRDNEKIWSRDIINGSEVLAYPVEKMMSKLWMHHSLCVPGMVHYVYIGADKNSIDFGVKIKNNDKVNIEFPDYNVLISNSIALHGGA</sequence>
<protein>
    <submittedName>
        <fullName evidence="1">Uncharacterized protein</fullName>
    </submittedName>
</protein>
<organism evidence="1 4">
    <name type="scientific">Brenneria izbisi</name>
    <dbReference type="NCBI Taxonomy" id="2939450"/>
    <lineage>
        <taxon>Bacteria</taxon>
        <taxon>Pseudomonadati</taxon>
        <taxon>Pseudomonadota</taxon>
        <taxon>Gammaproteobacteria</taxon>
        <taxon>Enterobacterales</taxon>
        <taxon>Pectobacteriaceae</taxon>
        <taxon>Brenneria</taxon>
    </lineage>
</organism>
<proteinExistence type="predicted"/>
<dbReference type="Proteomes" id="UP001165568">
    <property type="component" value="Unassembled WGS sequence"/>
</dbReference>
<accession>A0AA41XV74</accession>
<dbReference type="EMBL" id="JAMPJU010000001">
    <property type="protein sequence ID" value="MCV9880936.1"/>
    <property type="molecule type" value="Genomic_DNA"/>
</dbReference>
<dbReference type="InterPro" id="IPR036663">
    <property type="entry name" value="Fumarylacetoacetase_C_sf"/>
</dbReference>
<evidence type="ECO:0000313" key="1">
    <source>
        <dbReference type="EMBL" id="MCV9877498.1"/>
    </source>
</evidence>
<dbReference type="AlphaFoldDB" id="A0AA41XV74"/>
<reference evidence="1" key="1">
    <citation type="submission" date="2022-04" db="EMBL/GenBank/DDBJ databases">
        <title>Brenneria sp. isolated from walnut trees in Serbia.</title>
        <authorList>
            <person name="Gasic K."/>
            <person name="Zlatkovic N."/>
            <person name="Kuzmanovic N."/>
        </authorList>
    </citation>
    <scope>NUCLEOTIDE SEQUENCE</scope>
    <source>
        <strain evidence="2">KBI 423</strain>
        <strain evidence="1">KBI 447</strain>
    </source>
</reference>
<dbReference type="Gene3D" id="3.90.850.10">
    <property type="entry name" value="Fumarylacetoacetase-like, C-terminal domain"/>
    <property type="match status" value="1"/>
</dbReference>